<gene>
    <name evidence="5" type="ORF">GCM10009665_75510</name>
</gene>
<evidence type="ECO:0000256" key="3">
    <source>
        <dbReference type="SAM" id="MobiDB-lite"/>
    </source>
</evidence>
<feature type="compositionally biased region" description="Basic and acidic residues" evidence="3">
    <location>
        <begin position="9"/>
        <end position="19"/>
    </location>
</feature>
<feature type="region of interest" description="Disordered" evidence="3">
    <location>
        <begin position="1"/>
        <end position="20"/>
    </location>
</feature>
<reference evidence="5 6" key="1">
    <citation type="journal article" date="2019" name="Int. J. Syst. Evol. Microbiol.">
        <title>The Global Catalogue of Microorganisms (GCM) 10K type strain sequencing project: providing services to taxonomists for standard genome sequencing and annotation.</title>
        <authorList>
            <consortium name="The Broad Institute Genomics Platform"/>
            <consortium name="The Broad Institute Genome Sequencing Center for Infectious Disease"/>
            <person name="Wu L."/>
            <person name="Ma J."/>
        </authorList>
    </citation>
    <scope>NUCLEOTIDE SEQUENCE [LARGE SCALE GENOMIC DNA]</scope>
    <source>
        <strain evidence="5 6">JCM 13004</strain>
    </source>
</reference>
<comment type="caution">
    <text evidence="5">The sequence shown here is derived from an EMBL/GenBank/DDBJ whole genome shotgun (WGS) entry which is preliminary data.</text>
</comment>
<organism evidence="5 6">
    <name type="scientific">Kitasatospora nipponensis</name>
    <dbReference type="NCBI Taxonomy" id="258049"/>
    <lineage>
        <taxon>Bacteria</taxon>
        <taxon>Bacillati</taxon>
        <taxon>Actinomycetota</taxon>
        <taxon>Actinomycetes</taxon>
        <taxon>Kitasatosporales</taxon>
        <taxon>Streptomycetaceae</taxon>
        <taxon>Kitasatospora</taxon>
    </lineage>
</organism>
<dbReference type="PANTHER" id="PTHR43877:SF2">
    <property type="entry name" value="AMINOALKYLPHOSPHONATE N-ACETYLTRANSFERASE-RELATED"/>
    <property type="match status" value="1"/>
</dbReference>
<evidence type="ECO:0000313" key="6">
    <source>
        <dbReference type="Proteomes" id="UP001500037"/>
    </source>
</evidence>
<proteinExistence type="predicted"/>
<dbReference type="PROSITE" id="PS51186">
    <property type="entry name" value="GNAT"/>
    <property type="match status" value="2"/>
</dbReference>
<evidence type="ECO:0000259" key="4">
    <source>
        <dbReference type="PROSITE" id="PS51186"/>
    </source>
</evidence>
<dbReference type="EMBL" id="BAAALF010000298">
    <property type="protein sequence ID" value="GAA1069020.1"/>
    <property type="molecule type" value="Genomic_DNA"/>
</dbReference>
<name>A0ABN1T7H6_9ACTN</name>
<dbReference type="CDD" id="cd04301">
    <property type="entry name" value="NAT_SF"/>
    <property type="match status" value="1"/>
</dbReference>
<protein>
    <submittedName>
        <fullName evidence="5">GNAT family N-acetyltransferase</fullName>
    </submittedName>
</protein>
<evidence type="ECO:0000256" key="1">
    <source>
        <dbReference type="ARBA" id="ARBA00022679"/>
    </source>
</evidence>
<evidence type="ECO:0000313" key="5">
    <source>
        <dbReference type="EMBL" id="GAA1069020.1"/>
    </source>
</evidence>
<dbReference type="InterPro" id="IPR016181">
    <property type="entry name" value="Acyl_CoA_acyltransferase"/>
</dbReference>
<evidence type="ECO:0000256" key="2">
    <source>
        <dbReference type="ARBA" id="ARBA00023315"/>
    </source>
</evidence>
<dbReference type="Gene3D" id="3.40.630.30">
    <property type="match status" value="2"/>
</dbReference>
<dbReference type="Pfam" id="PF00583">
    <property type="entry name" value="Acetyltransf_1"/>
    <property type="match status" value="2"/>
</dbReference>
<keyword evidence="6" id="KW-1185">Reference proteome</keyword>
<accession>A0ABN1T7H6</accession>
<dbReference type="InterPro" id="IPR050832">
    <property type="entry name" value="Bact_Acetyltransf"/>
</dbReference>
<keyword evidence="2" id="KW-0012">Acyltransferase</keyword>
<keyword evidence="1" id="KW-0808">Transferase</keyword>
<dbReference type="InterPro" id="IPR000182">
    <property type="entry name" value="GNAT_dom"/>
</dbReference>
<dbReference type="PANTHER" id="PTHR43877">
    <property type="entry name" value="AMINOALKYLPHOSPHONATE N-ACETYLTRANSFERASE-RELATED-RELATED"/>
    <property type="match status" value="1"/>
</dbReference>
<feature type="domain" description="N-acetyltransferase" evidence="4">
    <location>
        <begin position="124"/>
        <end position="278"/>
    </location>
</feature>
<dbReference type="RefSeq" id="WP_344446800.1">
    <property type="nucleotide sequence ID" value="NZ_BAAALF010000298.1"/>
</dbReference>
<dbReference type="Proteomes" id="UP001500037">
    <property type="component" value="Unassembled WGS sequence"/>
</dbReference>
<feature type="domain" description="N-acetyltransferase" evidence="4">
    <location>
        <begin position="1"/>
        <end position="120"/>
    </location>
</feature>
<sequence>MTTTLRPAGPEERLPDGGRGRRWLVCANGRPVGGLHTSAHPHGARCTGRIDHLEITEGRRRGRGTVAALAAEEVLRSWGCYRVEVTVPVESTEALALAHLLGYTETNRKLAKELRQPPAPAPNLTVRPISAADFPQWLAATKAEYRAHLVLAGLTERQAHERCEADHAQLLAAGPATPGVALRRLLAHGEPVGSLWLALHDGRLADGRPLAWVMTVEVDAHARGNGYGRELMLTAERECLAAGIRDLGLNVYTANEPALRLYASLGYRITRRVLAKPL</sequence>
<dbReference type="SUPFAM" id="SSF55729">
    <property type="entry name" value="Acyl-CoA N-acyltransferases (Nat)"/>
    <property type="match status" value="2"/>
</dbReference>